<dbReference type="PANTHER" id="PTHR35005:SF1">
    <property type="entry name" value="2-AMINO-5-FORMYLAMINO-6-RIBOSYLAMINOPYRIMIDIN-4(3H)-ONE 5'-MONOPHOSPHATE DEFORMYLASE"/>
    <property type="match status" value="1"/>
</dbReference>
<evidence type="ECO:0000256" key="4">
    <source>
        <dbReference type="ARBA" id="ARBA00022833"/>
    </source>
</evidence>
<dbReference type="EMBL" id="JAINVB010000001">
    <property type="protein sequence ID" value="MCK0085469.1"/>
    <property type="molecule type" value="Genomic_DNA"/>
</dbReference>
<accession>A0AAW5F1R4</accession>
<name>A0AAW5F1R4_CLOSY</name>
<comment type="similarity">
    <text evidence="5">Belongs to the creatininase superfamily.</text>
</comment>
<evidence type="ECO:0000313" key="7">
    <source>
        <dbReference type="Proteomes" id="UP001203136"/>
    </source>
</evidence>
<evidence type="ECO:0000256" key="5">
    <source>
        <dbReference type="ARBA" id="ARBA00024029"/>
    </source>
</evidence>
<dbReference type="RefSeq" id="WP_003503576.1">
    <property type="nucleotide sequence ID" value="NZ_JADMOJ010000025.1"/>
</dbReference>
<comment type="caution">
    <text evidence="6">The sequence shown here is derived from an EMBL/GenBank/DDBJ whole genome shotgun (WGS) entry which is preliminary data.</text>
</comment>
<evidence type="ECO:0000313" key="6">
    <source>
        <dbReference type="EMBL" id="MCK0085469.1"/>
    </source>
</evidence>
<gene>
    <name evidence="6" type="ORF">K5I21_06205</name>
</gene>
<dbReference type="InterPro" id="IPR024087">
    <property type="entry name" value="Creatininase-like_sf"/>
</dbReference>
<reference evidence="6" key="1">
    <citation type="journal article" date="2022" name="Cell Host Microbe">
        <title>Colonization of the live biotherapeutic product VE303 and modulation of the microbiota and metabolites in healthy volunteers.</title>
        <authorList>
            <person name="Dsouza M."/>
            <person name="Menon R."/>
            <person name="Crossette E."/>
            <person name="Bhattarai S.K."/>
            <person name="Schneider J."/>
            <person name="Kim Y.G."/>
            <person name="Reddy S."/>
            <person name="Caballero S."/>
            <person name="Felix C."/>
            <person name="Cornacchione L."/>
            <person name="Hendrickson J."/>
            <person name="Watson A.R."/>
            <person name="Minot S.S."/>
            <person name="Greenfield N."/>
            <person name="Schopf L."/>
            <person name="Szabady R."/>
            <person name="Patarroyo J."/>
            <person name="Smith W."/>
            <person name="Harrison P."/>
            <person name="Kuijper E.J."/>
            <person name="Kelly C.P."/>
            <person name="Olle B."/>
            <person name="Bobilev D."/>
            <person name="Silber J.L."/>
            <person name="Bucci V."/>
            <person name="Roberts B."/>
            <person name="Faith J."/>
            <person name="Norman J.M."/>
        </authorList>
    </citation>
    <scope>NUCLEOTIDE SEQUENCE</scope>
    <source>
        <strain evidence="6">VE303-04</strain>
    </source>
</reference>
<proteinExistence type="inferred from homology"/>
<dbReference type="AlphaFoldDB" id="A0AAW5F1R4"/>
<protein>
    <submittedName>
        <fullName evidence="6">Creatininase family protein</fullName>
    </submittedName>
</protein>
<dbReference type="GO" id="GO:0009231">
    <property type="term" value="P:riboflavin biosynthetic process"/>
    <property type="evidence" value="ECO:0007669"/>
    <property type="project" value="TreeGrafter"/>
</dbReference>
<evidence type="ECO:0000256" key="3">
    <source>
        <dbReference type="ARBA" id="ARBA00022801"/>
    </source>
</evidence>
<sequence>MDKLIINNMTWPELEAEMEHIKVALVPVGSCEQHGPNTTFATDAARAAAYAEKLAVRCKNKVVVFPCVNYGLSLHHMDFPGTVTLQVETMMHLLVDIGVSIAQHGIRKILFLNAHGGNFPALEGAVISLKQNHEIDAYWSAVGSEISLGGLTGLPKLNGHACEVETSSCLYLCPETVRSERVPGIIQDSMLTHDSFVKGGAAWSWKNDASLNGALGDARKATYEIGKKMTEDSLDYMEKIVDEIIGRP</sequence>
<dbReference type="InterPro" id="IPR003785">
    <property type="entry name" value="Creatininase/forma_Hydrolase"/>
</dbReference>
<dbReference type="GO" id="GO:0046872">
    <property type="term" value="F:metal ion binding"/>
    <property type="evidence" value="ECO:0007669"/>
    <property type="project" value="UniProtKB-KW"/>
</dbReference>
<dbReference type="Pfam" id="PF02633">
    <property type="entry name" value="Creatininase"/>
    <property type="match status" value="1"/>
</dbReference>
<dbReference type="Gene3D" id="3.40.50.10310">
    <property type="entry name" value="Creatininase"/>
    <property type="match status" value="1"/>
</dbReference>
<evidence type="ECO:0000256" key="2">
    <source>
        <dbReference type="ARBA" id="ARBA00022723"/>
    </source>
</evidence>
<dbReference type="SUPFAM" id="SSF102215">
    <property type="entry name" value="Creatininase"/>
    <property type="match status" value="1"/>
</dbReference>
<evidence type="ECO:0000256" key="1">
    <source>
        <dbReference type="ARBA" id="ARBA00001947"/>
    </source>
</evidence>
<keyword evidence="4" id="KW-0862">Zinc</keyword>
<dbReference type="GO" id="GO:0016811">
    <property type="term" value="F:hydrolase activity, acting on carbon-nitrogen (but not peptide) bonds, in linear amides"/>
    <property type="evidence" value="ECO:0007669"/>
    <property type="project" value="TreeGrafter"/>
</dbReference>
<keyword evidence="2" id="KW-0479">Metal-binding</keyword>
<dbReference type="Proteomes" id="UP001203136">
    <property type="component" value="Unassembled WGS sequence"/>
</dbReference>
<keyword evidence="3" id="KW-0378">Hydrolase</keyword>
<comment type="cofactor">
    <cofactor evidence="1">
        <name>Zn(2+)</name>
        <dbReference type="ChEBI" id="CHEBI:29105"/>
    </cofactor>
</comment>
<dbReference type="PANTHER" id="PTHR35005">
    <property type="entry name" value="3-DEHYDRO-SCYLLO-INOSOSE HYDROLASE"/>
    <property type="match status" value="1"/>
</dbReference>
<organism evidence="6 7">
    <name type="scientific">Clostridium symbiosum</name>
    <name type="common">Bacteroides symbiosus</name>
    <dbReference type="NCBI Taxonomy" id="1512"/>
    <lineage>
        <taxon>Bacteria</taxon>
        <taxon>Bacillati</taxon>
        <taxon>Bacillota</taxon>
        <taxon>Clostridia</taxon>
        <taxon>Lachnospirales</taxon>
        <taxon>Lachnospiraceae</taxon>
        <taxon>Otoolea</taxon>
    </lineage>
</organism>